<protein>
    <submittedName>
        <fullName evidence="3">TRAP transporter substrate-binding protein</fullName>
    </submittedName>
</protein>
<accession>A0ABV8RWL7</accession>
<reference evidence="4" key="1">
    <citation type="journal article" date="2019" name="Int. J. Syst. Evol. Microbiol.">
        <title>The Global Catalogue of Microorganisms (GCM) 10K type strain sequencing project: providing services to taxonomists for standard genome sequencing and annotation.</title>
        <authorList>
            <consortium name="The Broad Institute Genomics Platform"/>
            <consortium name="The Broad Institute Genome Sequencing Center for Infectious Disease"/>
            <person name="Wu L."/>
            <person name="Ma J."/>
        </authorList>
    </citation>
    <scope>NUCLEOTIDE SEQUENCE [LARGE SCALE GENOMIC DNA]</scope>
    <source>
        <strain evidence="4">CGMCC 1.19029</strain>
    </source>
</reference>
<dbReference type="EMBL" id="JBHSDY010000001">
    <property type="protein sequence ID" value="MFC4296626.1"/>
    <property type="molecule type" value="Genomic_DNA"/>
</dbReference>
<feature type="chain" id="PRO_5045613352" evidence="2">
    <location>
        <begin position="29"/>
        <end position="337"/>
    </location>
</feature>
<proteinExistence type="predicted"/>
<dbReference type="RefSeq" id="WP_376811211.1">
    <property type="nucleotide sequence ID" value="NZ_JBHSDY010000001.1"/>
</dbReference>
<gene>
    <name evidence="3" type="ORF">ACFO0J_01055</name>
</gene>
<dbReference type="PANTHER" id="PTHR33376:SF4">
    <property type="entry name" value="SIALIC ACID-BINDING PERIPLASMIC PROTEIN SIAP"/>
    <property type="match status" value="1"/>
</dbReference>
<dbReference type="NCBIfam" id="NF037995">
    <property type="entry name" value="TRAP_S1"/>
    <property type="match status" value="1"/>
</dbReference>
<dbReference type="PANTHER" id="PTHR33376">
    <property type="match status" value="1"/>
</dbReference>
<comment type="caution">
    <text evidence="3">The sequence shown here is derived from an EMBL/GenBank/DDBJ whole genome shotgun (WGS) entry which is preliminary data.</text>
</comment>
<keyword evidence="1 2" id="KW-0732">Signal</keyword>
<evidence type="ECO:0000256" key="1">
    <source>
        <dbReference type="ARBA" id="ARBA00022729"/>
    </source>
</evidence>
<dbReference type="InterPro" id="IPR038404">
    <property type="entry name" value="TRAP_DctP_sf"/>
</dbReference>
<name>A0ABV8RWL7_9BURK</name>
<evidence type="ECO:0000313" key="4">
    <source>
        <dbReference type="Proteomes" id="UP001595756"/>
    </source>
</evidence>
<organism evidence="3 4">
    <name type="scientific">Castellaniella hirudinis</name>
    <dbReference type="NCBI Taxonomy" id="1144617"/>
    <lineage>
        <taxon>Bacteria</taxon>
        <taxon>Pseudomonadati</taxon>
        <taxon>Pseudomonadota</taxon>
        <taxon>Betaproteobacteria</taxon>
        <taxon>Burkholderiales</taxon>
        <taxon>Alcaligenaceae</taxon>
        <taxon>Castellaniella</taxon>
    </lineage>
</organism>
<feature type="signal peptide" evidence="2">
    <location>
        <begin position="1"/>
        <end position="28"/>
    </location>
</feature>
<dbReference type="InterPro" id="IPR018389">
    <property type="entry name" value="DctP_fam"/>
</dbReference>
<dbReference type="Proteomes" id="UP001595756">
    <property type="component" value="Unassembled WGS sequence"/>
</dbReference>
<sequence>MGTNMKIRLIANVLVAASAIFGASSAFSAEYNWRFFTYVPATDFHAKMNKAFAEDISKASGGRLEITHYSAGELPYRAGDILKAVATNQIQMGQVGAGLAAGDAPELDVFSLPFLCTSYAAFDSGVKAMGDIPDEVLNKKFGIRVLMNWPIPGQSIWSAEPIETIGAVKGKKIRIWNPLQVEMLKQLGATPTSLDPAEVIPALQRKVVDGAITSALSANDWKAYDIVKHGLVLNFTMAHQITLVNAEALAKLPEDLQEIVKKKSEEWTPKYFAASQEADQSAIKNMAAHGVTLSMPKEDELAQVKTQLRPMWESWAAKNGPVAAELLQRLMPACQQG</sequence>
<dbReference type="Pfam" id="PF03480">
    <property type="entry name" value="DctP"/>
    <property type="match status" value="1"/>
</dbReference>
<evidence type="ECO:0000256" key="2">
    <source>
        <dbReference type="SAM" id="SignalP"/>
    </source>
</evidence>
<keyword evidence="4" id="KW-1185">Reference proteome</keyword>
<evidence type="ECO:0000313" key="3">
    <source>
        <dbReference type="EMBL" id="MFC4296626.1"/>
    </source>
</evidence>
<dbReference type="Gene3D" id="3.40.190.170">
    <property type="entry name" value="Bacterial extracellular solute-binding protein, family 7"/>
    <property type="match status" value="1"/>
</dbReference>